<dbReference type="EMBL" id="DTHB01000015">
    <property type="protein sequence ID" value="HGB13780.1"/>
    <property type="molecule type" value="Genomic_DNA"/>
</dbReference>
<gene>
    <name evidence="2" type="ORF">ENV62_00870</name>
</gene>
<sequence>MVSGVCGVYHDDAVYVITAKALSQGQGYRLINLPHSPLQTKYPILYPASLALIWRFWPSFPDNLLAMQWLNLLLGAATVGLAYLYMVRCNYFSRGVAAAAALLSITSPSFLYFCSLTLSEIPFAFIVVLAAWALDRHIAEPYGSRWSEFSLGFFLALPFLTRSIGVVFAPIGLAILYLSGRSVRWVFLGAASLMLPWIFWMLVGPRWNDLQVTSYYTNYLSWWSIFGIPSLLRVVLTNVIYALYGSASIGLGIFNSQLFFPTSAWLLVVVAGAIAYLGIIKQLCQGRVLPCFLTGYSLLFLIWPWPPARFLIPILPFLLAYLLNWFWNQAPRLAFIARPMILGIIGLVILLGFNITLVHRAVAVSQSMHYPYVERMKEPLSWSSYEGIFKWITAHTRPQDVIASGLDTMIYLYTNRCTFRPFVGRPASLFYGDKGPPLGSVEEMIRFIKIYKARYLVHTPMPLFSEEKPMDEFVDQVQRKYPGWLKPVYLGEDNRFVVFELQPDHEPDV</sequence>
<proteinExistence type="predicted"/>
<feature type="transmembrane region" description="Helical" evidence="1">
    <location>
        <begin position="110"/>
        <end position="133"/>
    </location>
</feature>
<feature type="transmembrane region" description="Helical" evidence="1">
    <location>
        <begin position="333"/>
        <end position="358"/>
    </location>
</feature>
<organism evidence="2">
    <name type="scientific">Desulfobacca acetoxidans</name>
    <dbReference type="NCBI Taxonomy" id="60893"/>
    <lineage>
        <taxon>Bacteria</taxon>
        <taxon>Pseudomonadati</taxon>
        <taxon>Thermodesulfobacteriota</taxon>
        <taxon>Desulfobaccia</taxon>
        <taxon>Desulfobaccales</taxon>
        <taxon>Desulfobaccaceae</taxon>
        <taxon>Desulfobacca</taxon>
    </lineage>
</organism>
<keyword evidence="1" id="KW-1133">Transmembrane helix</keyword>
<feature type="transmembrane region" description="Helical" evidence="1">
    <location>
        <begin position="185"/>
        <end position="203"/>
    </location>
</feature>
<name>A0A7C3SHP7_9BACT</name>
<protein>
    <submittedName>
        <fullName evidence="2">Uncharacterized protein</fullName>
    </submittedName>
</protein>
<feature type="transmembrane region" description="Helical" evidence="1">
    <location>
        <begin position="153"/>
        <end position="178"/>
    </location>
</feature>
<keyword evidence="1" id="KW-0472">Membrane</keyword>
<feature type="transmembrane region" description="Helical" evidence="1">
    <location>
        <begin position="310"/>
        <end position="327"/>
    </location>
</feature>
<reference evidence="2" key="1">
    <citation type="journal article" date="2020" name="mSystems">
        <title>Genome- and Community-Level Interaction Insights into Carbon Utilization and Element Cycling Functions of Hydrothermarchaeota in Hydrothermal Sediment.</title>
        <authorList>
            <person name="Zhou Z."/>
            <person name="Liu Y."/>
            <person name="Xu W."/>
            <person name="Pan J."/>
            <person name="Luo Z.H."/>
            <person name="Li M."/>
        </authorList>
    </citation>
    <scope>NUCLEOTIDE SEQUENCE [LARGE SCALE GENOMIC DNA]</scope>
    <source>
        <strain evidence="2">SpSt-776</strain>
    </source>
</reference>
<feature type="transmembrane region" description="Helical" evidence="1">
    <location>
        <begin position="223"/>
        <end position="246"/>
    </location>
</feature>
<keyword evidence="1" id="KW-0812">Transmembrane</keyword>
<dbReference type="AlphaFoldDB" id="A0A7C3SHP7"/>
<evidence type="ECO:0000256" key="1">
    <source>
        <dbReference type="SAM" id="Phobius"/>
    </source>
</evidence>
<accession>A0A7C3SHP7</accession>
<feature type="transmembrane region" description="Helical" evidence="1">
    <location>
        <begin position="66"/>
        <end position="85"/>
    </location>
</feature>
<evidence type="ECO:0000313" key="2">
    <source>
        <dbReference type="EMBL" id="HGB13780.1"/>
    </source>
</evidence>
<comment type="caution">
    <text evidence="2">The sequence shown here is derived from an EMBL/GenBank/DDBJ whole genome shotgun (WGS) entry which is preliminary data.</text>
</comment>
<feature type="transmembrane region" description="Helical" evidence="1">
    <location>
        <begin position="258"/>
        <end position="280"/>
    </location>
</feature>